<accession>A0A3E2HNJ4</accession>
<keyword evidence="5 8" id="KW-1133">Transmembrane helix</keyword>
<dbReference type="GO" id="GO:0006884">
    <property type="term" value="P:cell volume homeostasis"/>
    <property type="evidence" value="ECO:0007669"/>
    <property type="project" value="TreeGrafter"/>
</dbReference>
<feature type="compositionally biased region" description="Polar residues" evidence="7">
    <location>
        <begin position="895"/>
        <end position="904"/>
    </location>
</feature>
<dbReference type="AlphaFoldDB" id="A0A3E2HNJ4"/>
<dbReference type="InterPro" id="IPR004841">
    <property type="entry name" value="AA-permease/SLC12A_dom"/>
</dbReference>
<comment type="similarity">
    <text evidence="2">Belongs to the SLC12A transporter family.</text>
</comment>
<feature type="region of interest" description="Disordered" evidence="7">
    <location>
        <begin position="516"/>
        <end position="549"/>
    </location>
</feature>
<evidence type="ECO:0000256" key="3">
    <source>
        <dbReference type="ARBA" id="ARBA00022448"/>
    </source>
</evidence>
<dbReference type="Pfam" id="PF00324">
    <property type="entry name" value="AA_permease"/>
    <property type="match status" value="1"/>
</dbReference>
<feature type="compositionally biased region" description="Polar residues" evidence="7">
    <location>
        <begin position="1021"/>
        <end position="1030"/>
    </location>
</feature>
<feature type="transmembrane region" description="Helical" evidence="8">
    <location>
        <begin position="280"/>
        <end position="301"/>
    </location>
</feature>
<dbReference type="GO" id="GO:0005774">
    <property type="term" value="C:vacuolar membrane"/>
    <property type="evidence" value="ECO:0007669"/>
    <property type="project" value="TreeGrafter"/>
</dbReference>
<feature type="transmembrane region" description="Helical" evidence="8">
    <location>
        <begin position="142"/>
        <end position="162"/>
    </location>
</feature>
<dbReference type="GO" id="GO:0034486">
    <property type="term" value="P:vacuolar transmembrane transport"/>
    <property type="evidence" value="ECO:0007669"/>
    <property type="project" value="TreeGrafter"/>
</dbReference>
<reference evidence="11 12" key="1">
    <citation type="submission" date="2018-05" db="EMBL/GenBank/DDBJ databases">
        <title>Draft genome sequence of Scytalidium lignicola DSM 105466, a ubiquitous saprotrophic fungus.</title>
        <authorList>
            <person name="Buettner E."/>
            <person name="Gebauer A.M."/>
            <person name="Hofrichter M."/>
            <person name="Liers C."/>
            <person name="Kellner H."/>
        </authorList>
    </citation>
    <scope>NUCLEOTIDE SEQUENCE [LARGE SCALE GENOMIC DNA]</scope>
    <source>
        <strain evidence="11 12">DSM 105466</strain>
    </source>
</reference>
<feature type="compositionally biased region" description="Polar residues" evidence="7">
    <location>
        <begin position="854"/>
        <end position="866"/>
    </location>
</feature>
<dbReference type="Gene3D" id="1.20.1740.10">
    <property type="entry name" value="Amino acid/polyamine transporter I"/>
    <property type="match status" value="1"/>
</dbReference>
<comment type="caution">
    <text evidence="11">The sequence shown here is derived from an EMBL/GenBank/DDBJ whole genome shotgun (WGS) entry which is preliminary data.</text>
</comment>
<evidence type="ECO:0000256" key="2">
    <source>
        <dbReference type="ARBA" id="ARBA00010593"/>
    </source>
</evidence>
<feature type="non-terminal residue" evidence="11">
    <location>
        <position position="1110"/>
    </location>
</feature>
<dbReference type="FunFam" id="1.20.1740.10:FF:000013">
    <property type="entry name" value="Solute carrier family 12 member"/>
    <property type="match status" value="1"/>
</dbReference>
<dbReference type="Pfam" id="PF03522">
    <property type="entry name" value="SLC12"/>
    <property type="match status" value="2"/>
</dbReference>
<evidence type="ECO:0000259" key="9">
    <source>
        <dbReference type="Pfam" id="PF00324"/>
    </source>
</evidence>
<evidence type="ECO:0000313" key="12">
    <source>
        <dbReference type="Proteomes" id="UP000258309"/>
    </source>
</evidence>
<keyword evidence="6 8" id="KW-0472">Membrane</keyword>
<dbReference type="GO" id="GO:0015379">
    <property type="term" value="F:potassium:chloride symporter activity"/>
    <property type="evidence" value="ECO:0007669"/>
    <property type="project" value="TreeGrafter"/>
</dbReference>
<evidence type="ECO:0000256" key="7">
    <source>
        <dbReference type="SAM" id="MobiDB-lite"/>
    </source>
</evidence>
<evidence type="ECO:0000259" key="10">
    <source>
        <dbReference type="Pfam" id="PF03522"/>
    </source>
</evidence>
<feature type="domain" description="Amino acid permease/ SLC12A" evidence="9">
    <location>
        <begin position="65"/>
        <end position="338"/>
    </location>
</feature>
<dbReference type="InterPro" id="IPR004842">
    <property type="entry name" value="SLC12A_fam"/>
</dbReference>
<keyword evidence="4 8" id="KW-0812">Transmembrane</keyword>
<feature type="compositionally biased region" description="Acidic residues" evidence="7">
    <location>
        <begin position="1008"/>
        <end position="1017"/>
    </location>
</feature>
<dbReference type="STRING" id="5539.A0A3E2HNJ4"/>
<feature type="non-terminal residue" evidence="11">
    <location>
        <position position="1"/>
    </location>
</feature>
<evidence type="ECO:0000256" key="6">
    <source>
        <dbReference type="ARBA" id="ARBA00023136"/>
    </source>
</evidence>
<dbReference type="Proteomes" id="UP000258309">
    <property type="component" value="Unassembled WGS sequence"/>
</dbReference>
<feature type="transmembrane region" description="Helical" evidence="8">
    <location>
        <begin position="185"/>
        <end position="209"/>
    </location>
</feature>
<evidence type="ECO:0000256" key="8">
    <source>
        <dbReference type="SAM" id="Phobius"/>
    </source>
</evidence>
<dbReference type="OMA" id="NDLPCRA"/>
<feature type="compositionally biased region" description="Low complexity" evidence="7">
    <location>
        <begin position="922"/>
        <end position="934"/>
    </location>
</feature>
<dbReference type="GO" id="GO:0055075">
    <property type="term" value="P:potassium ion homeostasis"/>
    <property type="evidence" value="ECO:0007669"/>
    <property type="project" value="TreeGrafter"/>
</dbReference>
<evidence type="ECO:0000256" key="5">
    <source>
        <dbReference type="ARBA" id="ARBA00022989"/>
    </source>
</evidence>
<dbReference type="InterPro" id="IPR018491">
    <property type="entry name" value="SLC12_C"/>
</dbReference>
<feature type="transmembrane region" description="Helical" evidence="8">
    <location>
        <begin position="313"/>
        <end position="334"/>
    </location>
</feature>
<evidence type="ECO:0000313" key="11">
    <source>
        <dbReference type="EMBL" id="RFU34621.1"/>
    </source>
</evidence>
<evidence type="ECO:0000256" key="1">
    <source>
        <dbReference type="ARBA" id="ARBA00004141"/>
    </source>
</evidence>
<sequence length="1110" mass="122233">MDHLRRRSSSGKGLTTTTFVEGDHLIASQVGDDIESKRTREMHHKKGLGPRPVGGTHKLGMYSGVYVPTCLNILSILMFLRFGFVLGQAGVLGMMGMLIASYIIDSITTFSLSAIASNGTVRGGGAYYLISRSLGPEFGGSIGLVFYMGLVFNTGMNAVGLIDCVKLNFGDVSGNWYKLMPEGNWYLYLWSTLVLIACTSICFAGSAIFVRASNGLLIILAVATFSIPLSALILSPFESRELGIEYTGLSLKTFIGNLKPQLTRGAAGSQLEGKETFQDLFGILFPATSGIFAGASMSGDLRNPSKSIPKGTLYGLSTTFIAYTLVILSLAATITRPSFLRNGTKNGDEPTYAIFMTYIVTQVVMLCNLNQIASFVTMAYLVRKYLLRLRQEHVKFWRPQILLFINDPRRQRNLVQFCNSMKKGGLYILGHVIVTEDFGDSVPEARRQQVAWTKYIDYSKIKAFVNIAIAPGVEWGVRNIVLSAGLGGMRPNIAVLGFYNLDDLRRSKPLVDVLESESTKPSLRDGDAAVEQPTVVESGSRTEEPLPTDSCKTEAMMSVTSYVTILEDLLLRLQINVAVARGFQDLELLQEKSRHSKKYIDLWPIQMSAEITDGDNKNVLTTNFDTYTLILQLGVILNTVPAWKAAYKLRVAVFVEYESDVEEERGRVKSLLEKLRIEAEVLVFWLASGDLPTYEMIVNGATPSKEKEEEIESCLMGEDWWDEIQRFRGKRGVKSTATEDLADIFTSGSNWPEAAYQHGHQDEKIQRFAGLRKLLITRRRHTMSGITRLGVNLNMRAQKLPPNLVGQHSGQASGSEDSGSSDDSDDSDSEAVIDSDGPPSVVSEADMDEYQIENDANSQSPTSSNFPRRRLTYDENMRRLPILKRSSSKQRESQTKAFNNQSFEGSAKPNPEATLGKASSGQQTEPQNTTEQPTSSVSNRSGLMSPGRPSLARHSSQPKFTSKPVPITRVATDDGPGPSIMFTDAPSPPTRRSQLPSAYRNKFSLSDDVTEVPEENDTQPRRGSTYSTQSIPLSFNDLPCKAQHLILNELMQRQSSDTAVLFTTLPSPAEGTCQSVEASTTYLSDLDVLCKGCPPMLMVHSNSMTVTMSL</sequence>
<dbReference type="PANTHER" id="PTHR11827:SF72">
    <property type="entry name" value="GH08340P"/>
    <property type="match status" value="1"/>
</dbReference>
<gene>
    <name evidence="11" type="ORF">B7463_g1704</name>
</gene>
<comment type="subcellular location">
    <subcellularLocation>
        <location evidence="1">Membrane</location>
        <topology evidence="1">Multi-pass membrane protein</topology>
    </subcellularLocation>
</comment>
<protein>
    <recommendedName>
        <fullName evidence="13">Amino acid permease/ SLC12A domain-containing protein</fullName>
    </recommendedName>
</protein>
<evidence type="ECO:0000256" key="4">
    <source>
        <dbReference type="ARBA" id="ARBA00022692"/>
    </source>
</evidence>
<name>A0A3E2HNJ4_SCYLI</name>
<proteinExistence type="inferred from homology"/>
<keyword evidence="3" id="KW-0813">Transport</keyword>
<feature type="domain" description="SLC12A transporter C-terminal" evidence="10">
    <location>
        <begin position="413"/>
        <end position="499"/>
    </location>
</feature>
<keyword evidence="12" id="KW-1185">Reference proteome</keyword>
<feature type="compositionally biased region" description="Acidic residues" evidence="7">
    <location>
        <begin position="819"/>
        <end position="833"/>
    </location>
</feature>
<organism evidence="11 12">
    <name type="scientific">Scytalidium lignicola</name>
    <name type="common">Hyphomycete</name>
    <dbReference type="NCBI Taxonomy" id="5539"/>
    <lineage>
        <taxon>Eukaryota</taxon>
        <taxon>Fungi</taxon>
        <taxon>Dikarya</taxon>
        <taxon>Ascomycota</taxon>
        <taxon>Pezizomycotina</taxon>
        <taxon>Leotiomycetes</taxon>
        <taxon>Leotiomycetes incertae sedis</taxon>
        <taxon>Scytalidium</taxon>
    </lineage>
</organism>
<dbReference type="GO" id="GO:0055064">
    <property type="term" value="P:chloride ion homeostasis"/>
    <property type="evidence" value="ECO:0007669"/>
    <property type="project" value="TreeGrafter"/>
</dbReference>
<feature type="region of interest" description="Disordered" evidence="7">
    <location>
        <begin position="801"/>
        <end position="1030"/>
    </location>
</feature>
<dbReference type="PANTHER" id="PTHR11827">
    <property type="entry name" value="SOLUTE CARRIER FAMILY 12, CATION COTRANSPORTERS"/>
    <property type="match status" value="1"/>
</dbReference>
<feature type="domain" description="SLC12A transporter C-terminal" evidence="10">
    <location>
        <begin position="1043"/>
        <end position="1106"/>
    </location>
</feature>
<feature type="transmembrane region" description="Helical" evidence="8">
    <location>
        <begin position="354"/>
        <end position="382"/>
    </location>
</feature>
<dbReference type="EMBL" id="NCSJ02000018">
    <property type="protein sequence ID" value="RFU34621.1"/>
    <property type="molecule type" value="Genomic_DNA"/>
</dbReference>
<feature type="transmembrane region" description="Helical" evidence="8">
    <location>
        <begin position="216"/>
        <end position="237"/>
    </location>
</feature>
<evidence type="ECO:0008006" key="13">
    <source>
        <dbReference type="Google" id="ProtNLM"/>
    </source>
</evidence>
<dbReference type="OrthoDB" id="2020542at2759"/>